<keyword evidence="2" id="KW-0444">Lipid biosynthesis</keyword>
<keyword evidence="5" id="KW-1133">Transmembrane helix</keyword>
<organism evidence="11 12">
    <name type="scientific">Crucibulum laeve</name>
    <dbReference type="NCBI Taxonomy" id="68775"/>
    <lineage>
        <taxon>Eukaryota</taxon>
        <taxon>Fungi</taxon>
        <taxon>Dikarya</taxon>
        <taxon>Basidiomycota</taxon>
        <taxon>Agaricomycotina</taxon>
        <taxon>Agaricomycetes</taxon>
        <taxon>Agaricomycetidae</taxon>
        <taxon>Agaricales</taxon>
        <taxon>Agaricineae</taxon>
        <taxon>Nidulariaceae</taxon>
        <taxon>Crucibulum</taxon>
    </lineage>
</organism>
<dbReference type="InterPro" id="IPR048254">
    <property type="entry name" value="CDP_ALCOHOL_P_TRANSF_CS"/>
</dbReference>
<dbReference type="Pfam" id="PF01066">
    <property type="entry name" value="CDP-OH_P_transf"/>
    <property type="match status" value="1"/>
</dbReference>
<dbReference type="Proteomes" id="UP000308652">
    <property type="component" value="Unassembled WGS sequence"/>
</dbReference>
<evidence type="ECO:0000256" key="10">
    <source>
        <dbReference type="RuleBase" id="RU003750"/>
    </source>
</evidence>
<reference evidence="11 12" key="1">
    <citation type="journal article" date="2019" name="Nat. Ecol. Evol.">
        <title>Megaphylogeny resolves global patterns of mushroom evolution.</title>
        <authorList>
            <person name="Varga T."/>
            <person name="Krizsan K."/>
            <person name="Foldi C."/>
            <person name="Dima B."/>
            <person name="Sanchez-Garcia M."/>
            <person name="Sanchez-Ramirez S."/>
            <person name="Szollosi G.J."/>
            <person name="Szarkandi J.G."/>
            <person name="Papp V."/>
            <person name="Albert L."/>
            <person name="Andreopoulos W."/>
            <person name="Angelini C."/>
            <person name="Antonin V."/>
            <person name="Barry K.W."/>
            <person name="Bougher N.L."/>
            <person name="Buchanan P."/>
            <person name="Buyck B."/>
            <person name="Bense V."/>
            <person name="Catcheside P."/>
            <person name="Chovatia M."/>
            <person name="Cooper J."/>
            <person name="Damon W."/>
            <person name="Desjardin D."/>
            <person name="Finy P."/>
            <person name="Geml J."/>
            <person name="Haridas S."/>
            <person name="Hughes K."/>
            <person name="Justo A."/>
            <person name="Karasinski D."/>
            <person name="Kautmanova I."/>
            <person name="Kiss B."/>
            <person name="Kocsube S."/>
            <person name="Kotiranta H."/>
            <person name="LaButti K.M."/>
            <person name="Lechner B.E."/>
            <person name="Liimatainen K."/>
            <person name="Lipzen A."/>
            <person name="Lukacs Z."/>
            <person name="Mihaltcheva S."/>
            <person name="Morgado L.N."/>
            <person name="Niskanen T."/>
            <person name="Noordeloos M.E."/>
            <person name="Ohm R.A."/>
            <person name="Ortiz-Santana B."/>
            <person name="Ovrebo C."/>
            <person name="Racz N."/>
            <person name="Riley R."/>
            <person name="Savchenko A."/>
            <person name="Shiryaev A."/>
            <person name="Soop K."/>
            <person name="Spirin V."/>
            <person name="Szebenyi C."/>
            <person name="Tomsovsky M."/>
            <person name="Tulloss R.E."/>
            <person name="Uehling J."/>
            <person name="Grigoriev I.V."/>
            <person name="Vagvolgyi C."/>
            <person name="Papp T."/>
            <person name="Martin F.M."/>
            <person name="Miettinen O."/>
            <person name="Hibbett D.S."/>
            <person name="Nagy L.G."/>
        </authorList>
    </citation>
    <scope>NUCLEOTIDE SEQUENCE [LARGE SCALE GENOMIC DNA]</scope>
    <source>
        <strain evidence="11 12">CBS 166.37</strain>
    </source>
</reference>
<dbReference type="InterPro" id="IPR050324">
    <property type="entry name" value="CDP-alcohol_PTase-I"/>
</dbReference>
<protein>
    <submittedName>
        <fullName evidence="11">CDP-alcohol phosphatidyltransferase-domain-containing protein</fullName>
    </submittedName>
</protein>
<evidence type="ECO:0000256" key="3">
    <source>
        <dbReference type="ARBA" id="ARBA00022679"/>
    </source>
</evidence>
<dbReference type="InterPro" id="IPR000462">
    <property type="entry name" value="CDP-OH_P_trans"/>
</dbReference>
<gene>
    <name evidence="11" type="ORF">BDQ12DRAFT_681166</name>
</gene>
<keyword evidence="3 10" id="KW-0808">Transferase</keyword>
<dbReference type="PANTHER" id="PTHR14269">
    <property type="entry name" value="CDP-DIACYLGLYCEROL--GLYCEROL-3-PHOSPHATE 3-PHOSPHATIDYLTRANSFERASE-RELATED"/>
    <property type="match status" value="1"/>
</dbReference>
<dbReference type="PANTHER" id="PTHR14269:SF60">
    <property type="entry name" value="CARDIOLIPIN SYNTHASE (CMP-FORMING)"/>
    <property type="match status" value="1"/>
</dbReference>
<name>A0A5C3M4H9_9AGAR</name>
<comment type="similarity">
    <text evidence="10">Belongs to the CDP-alcohol phosphatidyltransferase class-I family.</text>
</comment>
<sequence>MLRTTITSRARLTRHSPLFYLSHSLARDIHISTLPARFRCGWPQLHPLLSAQSRKFSIQEPRYSPETPSPTPGKPSIKENIYTIPNLLTVSRILACPVLGWSILENNFQLATGLLVYAGLTDLVDGYLARRYNMTSVLGTILDPAADKTLMTTLTVTLSMQGLIPTPLAIIILGRDVLLSISAFYFRYKTLPHPKTFRRYWDFSLPSAEVRPTEISKVNTALQLLLMGTTTINPILPVDLDVALHGLQWIVATTTIWSGLSYVFTKDTIRLVRERRNKEP</sequence>
<proteinExistence type="inferred from homology"/>
<evidence type="ECO:0000256" key="8">
    <source>
        <dbReference type="ARBA" id="ARBA00023209"/>
    </source>
</evidence>
<dbReference type="GO" id="GO:0043337">
    <property type="term" value="F:cardiolipin synthase (CMP-forming)"/>
    <property type="evidence" value="ECO:0007669"/>
    <property type="project" value="TreeGrafter"/>
</dbReference>
<evidence type="ECO:0000256" key="5">
    <source>
        <dbReference type="ARBA" id="ARBA00022989"/>
    </source>
</evidence>
<evidence type="ECO:0000256" key="9">
    <source>
        <dbReference type="ARBA" id="ARBA00023264"/>
    </source>
</evidence>
<dbReference type="AlphaFoldDB" id="A0A5C3M4H9"/>
<dbReference type="OrthoDB" id="10020554at2759"/>
<dbReference type="STRING" id="68775.A0A5C3M4H9"/>
<keyword evidence="6" id="KW-0443">Lipid metabolism</keyword>
<keyword evidence="8" id="KW-0594">Phospholipid biosynthesis</keyword>
<dbReference type="PROSITE" id="PS00379">
    <property type="entry name" value="CDP_ALCOHOL_P_TRANSF"/>
    <property type="match status" value="1"/>
</dbReference>
<evidence type="ECO:0000256" key="6">
    <source>
        <dbReference type="ARBA" id="ARBA00023098"/>
    </source>
</evidence>
<dbReference type="EMBL" id="ML213598">
    <property type="protein sequence ID" value="TFK39757.1"/>
    <property type="molecule type" value="Genomic_DNA"/>
</dbReference>
<keyword evidence="7" id="KW-0472">Membrane</keyword>
<dbReference type="GO" id="GO:0016020">
    <property type="term" value="C:membrane"/>
    <property type="evidence" value="ECO:0007669"/>
    <property type="project" value="UniProtKB-SubCell"/>
</dbReference>
<dbReference type="FunFam" id="1.20.120.1760:FF:000017">
    <property type="entry name" value="Phosphatidyl synthase"/>
    <property type="match status" value="1"/>
</dbReference>
<accession>A0A5C3M4H9</accession>
<evidence type="ECO:0000256" key="1">
    <source>
        <dbReference type="ARBA" id="ARBA00004141"/>
    </source>
</evidence>
<evidence type="ECO:0000313" key="11">
    <source>
        <dbReference type="EMBL" id="TFK39757.1"/>
    </source>
</evidence>
<evidence type="ECO:0000256" key="4">
    <source>
        <dbReference type="ARBA" id="ARBA00022692"/>
    </source>
</evidence>
<dbReference type="InterPro" id="IPR043130">
    <property type="entry name" value="CDP-OH_PTrfase_TM_dom"/>
</dbReference>
<keyword evidence="4" id="KW-0812">Transmembrane</keyword>
<comment type="subcellular location">
    <subcellularLocation>
        <location evidence="1">Membrane</location>
        <topology evidence="1">Multi-pass membrane protein</topology>
    </subcellularLocation>
</comment>
<evidence type="ECO:0000313" key="12">
    <source>
        <dbReference type="Proteomes" id="UP000308652"/>
    </source>
</evidence>
<keyword evidence="12" id="KW-1185">Reference proteome</keyword>
<evidence type="ECO:0000256" key="7">
    <source>
        <dbReference type="ARBA" id="ARBA00023136"/>
    </source>
</evidence>
<evidence type="ECO:0000256" key="2">
    <source>
        <dbReference type="ARBA" id="ARBA00022516"/>
    </source>
</evidence>
<dbReference type="GO" id="GO:0005739">
    <property type="term" value="C:mitochondrion"/>
    <property type="evidence" value="ECO:0007669"/>
    <property type="project" value="TreeGrafter"/>
</dbReference>
<dbReference type="GO" id="GO:0032049">
    <property type="term" value="P:cardiolipin biosynthetic process"/>
    <property type="evidence" value="ECO:0007669"/>
    <property type="project" value="TreeGrafter"/>
</dbReference>
<feature type="non-terminal residue" evidence="11">
    <location>
        <position position="1"/>
    </location>
</feature>
<keyword evidence="9" id="KW-1208">Phospholipid metabolism</keyword>
<dbReference type="Gene3D" id="1.20.120.1760">
    <property type="match status" value="1"/>
</dbReference>